<proteinExistence type="predicted"/>
<dbReference type="Proteomes" id="UP001595925">
    <property type="component" value="Unassembled WGS sequence"/>
</dbReference>
<feature type="domain" description="MrfA-like Zn-binding" evidence="2">
    <location>
        <begin position="12"/>
        <end position="69"/>
    </location>
</feature>
<evidence type="ECO:0000313" key="3">
    <source>
        <dbReference type="EMBL" id="MFC4990052.1"/>
    </source>
</evidence>
<dbReference type="RefSeq" id="WP_224829947.1">
    <property type="nucleotide sequence ID" value="NZ_JAIVEF010000032.1"/>
</dbReference>
<sequence length="163" mass="18087">MSGSFEGRLHAAQHALVATFPLVILCDRRDVGSVSTTDHPQAETSALFIYDSYRGGVGLARNGYDHIEGPFNTRGNCSPISGVRTAVRPVSSLPTVAGQTNRSTSASRQRSRWHWPIQAGRPTMRHRNLVRPPLRTTEYERRREDDPGSEHGCSVRARAKLPR</sequence>
<feature type="region of interest" description="Disordered" evidence="1">
    <location>
        <begin position="117"/>
        <end position="163"/>
    </location>
</feature>
<gene>
    <name evidence="3" type="ORF">ACFPFO_20265</name>
</gene>
<dbReference type="InterPro" id="IPR018973">
    <property type="entry name" value="MZB"/>
</dbReference>
<keyword evidence="4" id="KW-1185">Reference proteome</keyword>
<dbReference type="Pfam" id="PF09369">
    <property type="entry name" value="MZB"/>
    <property type="match status" value="1"/>
</dbReference>
<dbReference type="EMBL" id="JBHSJG010000059">
    <property type="protein sequence ID" value="MFC4990052.1"/>
    <property type="molecule type" value="Genomic_DNA"/>
</dbReference>
<evidence type="ECO:0000256" key="1">
    <source>
        <dbReference type="SAM" id="MobiDB-lite"/>
    </source>
</evidence>
<protein>
    <submittedName>
        <fullName evidence="3">Zn-binding domain-containing protein</fullName>
    </submittedName>
</protein>
<comment type="caution">
    <text evidence="3">The sequence shown here is derived from an EMBL/GenBank/DDBJ whole genome shotgun (WGS) entry which is preliminary data.</text>
</comment>
<reference evidence="3 4" key="1">
    <citation type="journal article" date="2019" name="Int. J. Syst. Evol. Microbiol.">
        <title>The Global Catalogue of Microorganisms (GCM) 10K type strain sequencing project: providing services to taxonomists for standard genome sequencing and annotation.</title>
        <authorList>
            <consortium name="The Broad Institute Genomics Platform"/>
            <consortium name="The Broad Institute Genome Sequencing Center for Infectious Disease"/>
            <person name="Wu L."/>
            <person name="Ma J."/>
        </authorList>
    </citation>
    <scope>NUCLEOTIDE SEQUENCE [LARGE SCALE GENOMIC DNA]</scope>
    <source>
        <strain evidence="3 4">CGMCC 1.15824</strain>
    </source>
</reference>
<evidence type="ECO:0000259" key="2">
    <source>
        <dbReference type="Pfam" id="PF09369"/>
    </source>
</evidence>
<accession>A0ABD5QLX9</accession>
<organism evidence="3 4">
    <name type="scientific">Saliphagus infecundisoli</name>
    <dbReference type="NCBI Taxonomy" id="1849069"/>
    <lineage>
        <taxon>Archaea</taxon>
        <taxon>Methanobacteriati</taxon>
        <taxon>Methanobacteriota</taxon>
        <taxon>Stenosarchaea group</taxon>
        <taxon>Halobacteria</taxon>
        <taxon>Halobacteriales</taxon>
        <taxon>Natrialbaceae</taxon>
        <taxon>Saliphagus</taxon>
    </lineage>
</organism>
<feature type="compositionally biased region" description="Basic and acidic residues" evidence="1">
    <location>
        <begin position="137"/>
        <end position="149"/>
    </location>
</feature>
<evidence type="ECO:0000313" key="4">
    <source>
        <dbReference type="Proteomes" id="UP001595925"/>
    </source>
</evidence>
<dbReference type="AlphaFoldDB" id="A0ABD5QLX9"/>
<name>A0ABD5QLX9_9EURY</name>